<reference evidence="1 2" key="1">
    <citation type="submission" date="2022-11" db="EMBL/GenBank/DDBJ databases">
        <title>Spartinivicinus poritis sp. nov., isolated from scleractinian coral Porites lutea.</title>
        <authorList>
            <person name="Zhang G."/>
            <person name="Cai L."/>
            <person name="Wei Q."/>
        </authorList>
    </citation>
    <scope>NUCLEOTIDE SEQUENCE [LARGE SCALE GENOMIC DNA]</scope>
    <source>
        <strain evidence="1 2">A2-2</strain>
    </source>
</reference>
<proteinExistence type="predicted"/>
<gene>
    <name evidence="1" type="ORF">ORQ98_08565</name>
</gene>
<evidence type="ECO:0000313" key="2">
    <source>
        <dbReference type="Proteomes" id="UP001528823"/>
    </source>
</evidence>
<comment type="caution">
    <text evidence="1">The sequence shown here is derived from an EMBL/GenBank/DDBJ whole genome shotgun (WGS) entry which is preliminary data.</text>
</comment>
<name>A0ABT5U6N4_9GAMM</name>
<dbReference type="RefSeq" id="WP_274688381.1">
    <property type="nucleotide sequence ID" value="NZ_JAPMOU010000008.1"/>
</dbReference>
<evidence type="ECO:0000313" key="1">
    <source>
        <dbReference type="EMBL" id="MDE1462022.1"/>
    </source>
</evidence>
<accession>A0ABT5U6N4</accession>
<dbReference type="EMBL" id="JAPMOU010000008">
    <property type="protein sequence ID" value="MDE1462022.1"/>
    <property type="molecule type" value="Genomic_DNA"/>
</dbReference>
<protein>
    <submittedName>
        <fullName evidence="1">Uncharacterized protein</fullName>
    </submittedName>
</protein>
<sequence length="61" mass="6784">MILSKPFDKGDLVDFDETIGSASLDVNLSGKPKGNFHFLDQKCLAIYCEEHTLILQIGNDK</sequence>
<dbReference type="Proteomes" id="UP001528823">
    <property type="component" value="Unassembled WGS sequence"/>
</dbReference>
<keyword evidence="2" id="KW-1185">Reference proteome</keyword>
<organism evidence="1 2">
    <name type="scientific">Spartinivicinus poritis</name>
    <dbReference type="NCBI Taxonomy" id="2994640"/>
    <lineage>
        <taxon>Bacteria</taxon>
        <taxon>Pseudomonadati</taxon>
        <taxon>Pseudomonadota</taxon>
        <taxon>Gammaproteobacteria</taxon>
        <taxon>Oceanospirillales</taxon>
        <taxon>Zooshikellaceae</taxon>
        <taxon>Spartinivicinus</taxon>
    </lineage>
</organism>